<dbReference type="EMBL" id="BLLF01000375">
    <property type="protein sequence ID" value="GFH11118.1"/>
    <property type="molecule type" value="Genomic_DNA"/>
</dbReference>
<proteinExistence type="predicted"/>
<feature type="chain" id="PRO_5025484919" evidence="2">
    <location>
        <begin position="24"/>
        <end position="67"/>
    </location>
</feature>
<feature type="non-terminal residue" evidence="3">
    <location>
        <position position="1"/>
    </location>
</feature>
<evidence type="ECO:0000256" key="1">
    <source>
        <dbReference type="SAM" id="MobiDB-lite"/>
    </source>
</evidence>
<reference evidence="3 4" key="1">
    <citation type="submission" date="2020-02" db="EMBL/GenBank/DDBJ databases">
        <title>Draft genome sequence of Haematococcus lacustris strain NIES-144.</title>
        <authorList>
            <person name="Morimoto D."/>
            <person name="Nakagawa S."/>
            <person name="Yoshida T."/>
            <person name="Sawayama S."/>
        </authorList>
    </citation>
    <scope>NUCLEOTIDE SEQUENCE [LARGE SCALE GENOMIC DNA]</scope>
    <source>
        <strain evidence="3 4">NIES-144</strain>
    </source>
</reference>
<feature type="region of interest" description="Disordered" evidence="1">
    <location>
        <begin position="24"/>
        <end position="67"/>
    </location>
</feature>
<feature type="compositionally biased region" description="Polar residues" evidence="1">
    <location>
        <begin position="28"/>
        <end position="38"/>
    </location>
</feature>
<feature type="non-terminal residue" evidence="3">
    <location>
        <position position="67"/>
    </location>
</feature>
<name>A0A699YTT7_HAELA</name>
<comment type="caution">
    <text evidence="3">The sequence shown here is derived from an EMBL/GenBank/DDBJ whole genome shotgun (WGS) entry which is preliminary data.</text>
</comment>
<protein>
    <submittedName>
        <fullName evidence="3">Uncharacterized protein</fullName>
    </submittedName>
</protein>
<sequence>MLPSCWTVFKHALLLQVELKGVAEPTPALNNNSQPTRQQDPELAADRSPANGTVLPPPASYLTSQQQ</sequence>
<dbReference type="AlphaFoldDB" id="A0A699YTT7"/>
<dbReference type="Proteomes" id="UP000485058">
    <property type="component" value="Unassembled WGS sequence"/>
</dbReference>
<feature type="signal peptide" evidence="2">
    <location>
        <begin position="1"/>
        <end position="23"/>
    </location>
</feature>
<accession>A0A699YTT7</accession>
<evidence type="ECO:0000256" key="2">
    <source>
        <dbReference type="SAM" id="SignalP"/>
    </source>
</evidence>
<keyword evidence="2" id="KW-0732">Signal</keyword>
<evidence type="ECO:0000313" key="4">
    <source>
        <dbReference type="Proteomes" id="UP000485058"/>
    </source>
</evidence>
<gene>
    <name evidence="3" type="ORF">HaLaN_06560</name>
</gene>
<evidence type="ECO:0000313" key="3">
    <source>
        <dbReference type="EMBL" id="GFH11118.1"/>
    </source>
</evidence>
<keyword evidence="4" id="KW-1185">Reference proteome</keyword>
<organism evidence="3 4">
    <name type="scientific">Haematococcus lacustris</name>
    <name type="common">Green alga</name>
    <name type="synonym">Haematococcus pluvialis</name>
    <dbReference type="NCBI Taxonomy" id="44745"/>
    <lineage>
        <taxon>Eukaryota</taxon>
        <taxon>Viridiplantae</taxon>
        <taxon>Chlorophyta</taxon>
        <taxon>core chlorophytes</taxon>
        <taxon>Chlorophyceae</taxon>
        <taxon>CS clade</taxon>
        <taxon>Chlamydomonadales</taxon>
        <taxon>Haematococcaceae</taxon>
        <taxon>Haematococcus</taxon>
    </lineage>
</organism>